<protein>
    <recommendedName>
        <fullName evidence="2">Glycosyl transferase family 1 domain-containing protein</fullName>
    </recommendedName>
</protein>
<evidence type="ECO:0000313" key="1">
    <source>
        <dbReference type="EMBL" id="QHT10767.1"/>
    </source>
</evidence>
<organism evidence="1">
    <name type="scientific">viral metagenome</name>
    <dbReference type="NCBI Taxonomy" id="1070528"/>
    <lineage>
        <taxon>unclassified sequences</taxon>
        <taxon>metagenomes</taxon>
        <taxon>organismal metagenomes</taxon>
    </lineage>
</organism>
<dbReference type="EMBL" id="MN739527">
    <property type="protein sequence ID" value="QHT10767.1"/>
    <property type="molecule type" value="Genomic_DNA"/>
</dbReference>
<dbReference type="AlphaFoldDB" id="A0A6C0D2M1"/>
<name>A0A6C0D2M1_9ZZZZ</name>
<evidence type="ECO:0008006" key="2">
    <source>
        <dbReference type="Google" id="ProtNLM"/>
    </source>
</evidence>
<proteinExistence type="predicted"/>
<sequence length="319" mass="37616">MESLDSSLLDSSLCNVFMCNENSYLNIGNPLKIAIYNGFSFHYEMFGYIIHYCKTKNYDLTIYSDDNLGYKDYYKSLYSINEYRPVSLFYSERQKYDFIFLITDDDWSYKNDTKNTICIDHYYKIRNHAFENRIATRPFSNEYYRKWALPIYPIISFKTINEPNIVLLSDDSNYNMNVLNRLKANKIILHAISRTMSIERFKNINNDIDIKIYRNIDTNQLINILSNASYVITDVSESKSYATEIISGSVPLAFSTLTPLIISKETNSYYKFKNVIEFDKNSMDPIILHNINMDELKKERDEMICKNHELFDSMISVLI</sequence>
<accession>A0A6C0D2M1</accession>
<reference evidence="1" key="1">
    <citation type="journal article" date="2020" name="Nature">
        <title>Giant virus diversity and host interactions through global metagenomics.</title>
        <authorList>
            <person name="Schulz F."/>
            <person name="Roux S."/>
            <person name="Paez-Espino D."/>
            <person name="Jungbluth S."/>
            <person name="Walsh D.A."/>
            <person name="Denef V.J."/>
            <person name="McMahon K.D."/>
            <person name="Konstantinidis K.T."/>
            <person name="Eloe-Fadrosh E.A."/>
            <person name="Kyrpides N.C."/>
            <person name="Woyke T."/>
        </authorList>
    </citation>
    <scope>NUCLEOTIDE SEQUENCE</scope>
    <source>
        <strain evidence="1">GVMAG-M-3300023174-107</strain>
    </source>
</reference>